<sequence>MRQPPMWPLLLLLPAFLAATAADASGIPPAAPPMTPWPERYHAVLVTNLTARGGRLEVFDTYYDWARGGDLSLVREQLSGGGDPPARIVQWANGTAYQIDAAASSCRAFQFATGGLLPPDWKKARAGAAYLGRARADGFDCHVWSNRLFARYYEDVATGRPVAWKFTGIDEERHVLSFEPGRVLEDSSMWQAPAYCFDGSNGGDGQGSSRADLLVDSRLARATAAAASFGQ</sequence>
<dbReference type="PANTHER" id="PTHR33880:SF11">
    <property type="entry name" value="NEPROSIN DOMAIN-CONTAINING PROTEIN"/>
    <property type="match status" value="1"/>
</dbReference>
<dbReference type="InterPro" id="IPR038941">
    <property type="entry name" value="At4g14100-like"/>
</dbReference>
<keyword evidence="1" id="KW-0732">Signal</keyword>
<evidence type="ECO:0000256" key="1">
    <source>
        <dbReference type="SAM" id="SignalP"/>
    </source>
</evidence>
<keyword evidence="3" id="KW-1185">Reference proteome</keyword>
<organism evidence="2 3">
    <name type="scientific">Urochloa decumbens</name>
    <dbReference type="NCBI Taxonomy" id="240449"/>
    <lineage>
        <taxon>Eukaryota</taxon>
        <taxon>Viridiplantae</taxon>
        <taxon>Streptophyta</taxon>
        <taxon>Embryophyta</taxon>
        <taxon>Tracheophyta</taxon>
        <taxon>Spermatophyta</taxon>
        <taxon>Magnoliopsida</taxon>
        <taxon>Liliopsida</taxon>
        <taxon>Poales</taxon>
        <taxon>Poaceae</taxon>
        <taxon>PACMAD clade</taxon>
        <taxon>Panicoideae</taxon>
        <taxon>Panicodae</taxon>
        <taxon>Paniceae</taxon>
        <taxon>Melinidinae</taxon>
        <taxon>Urochloa</taxon>
    </lineage>
</organism>
<dbReference type="PANTHER" id="PTHR33880">
    <property type="entry name" value="EXPRESSED PROTEIN"/>
    <property type="match status" value="1"/>
</dbReference>
<accession>A0ABC9F025</accession>
<dbReference type="EMBL" id="OZ075115">
    <property type="protein sequence ID" value="CAL5066660.1"/>
    <property type="molecule type" value="Genomic_DNA"/>
</dbReference>
<proteinExistence type="predicted"/>
<reference evidence="2" key="1">
    <citation type="submission" date="2024-10" db="EMBL/GenBank/DDBJ databases">
        <authorList>
            <person name="Ryan C."/>
        </authorList>
    </citation>
    <scope>NUCLEOTIDE SEQUENCE [LARGE SCALE GENOMIC DNA]</scope>
</reference>
<name>A0ABC9F025_9POAL</name>
<gene>
    <name evidence="2" type="ORF">URODEC1_LOCUS100567</name>
</gene>
<protein>
    <submittedName>
        <fullName evidence="2">Uncharacterized protein</fullName>
    </submittedName>
</protein>
<feature type="chain" id="PRO_5044897034" evidence="1">
    <location>
        <begin position="23"/>
        <end position="231"/>
    </location>
</feature>
<evidence type="ECO:0000313" key="2">
    <source>
        <dbReference type="EMBL" id="CAL5066660.1"/>
    </source>
</evidence>
<evidence type="ECO:0000313" key="3">
    <source>
        <dbReference type="Proteomes" id="UP001497457"/>
    </source>
</evidence>
<dbReference type="Proteomes" id="UP001497457">
    <property type="component" value="Chromosome 5rd"/>
</dbReference>
<dbReference type="AlphaFoldDB" id="A0ABC9F025"/>
<feature type="signal peptide" evidence="1">
    <location>
        <begin position="1"/>
        <end position="22"/>
    </location>
</feature>